<evidence type="ECO:0000259" key="9">
    <source>
        <dbReference type="Pfam" id="PF00482"/>
    </source>
</evidence>
<sequence length="407" mass="45300">MPTYFYIAKSFDGQSKTGTLNAQNESQLAQSLKSQGMLLIKATPEENNKRFNLNFSFPFSNVSSAERIMMVKNLGVMFSTGLSLVKSFDILHTQTKNKKLKSALFDIKEKINKGENLSDAIARYPRIFSTLFVSMVKVGEEAGTLDEIFQILSLQLTKDHELKSKIRNAMIYPCIVLAVMMVIGGIVVTVVLPNLSAFFATLNSNKIPIYTKILLGVGNFLSKNWYLLFVVPVALIAIFISIIKTKRGKRLLDTFLIRIPVISQIVKKNNSASLIRSLSSMITSGVPLIRSLEIISETFSNHYFKDAIIDAGQKIKKGEKLSSALRVHQNIFPFGVIEMIEVGEETGKTSSILKKLADFYEQEAIDSIEKLSILIEPILIIILGLGVGFFAFSIIEPMYSSLQSINS</sequence>
<accession>A0A1G2HY36</accession>
<reference evidence="10 11" key="1">
    <citation type="journal article" date="2016" name="Nat. Commun.">
        <title>Thousands of microbial genomes shed light on interconnected biogeochemical processes in an aquifer system.</title>
        <authorList>
            <person name="Anantharaman K."/>
            <person name="Brown C.T."/>
            <person name="Hug L.A."/>
            <person name="Sharon I."/>
            <person name="Castelle C.J."/>
            <person name="Probst A.J."/>
            <person name="Thomas B.C."/>
            <person name="Singh A."/>
            <person name="Wilkins M.J."/>
            <person name="Karaoz U."/>
            <person name="Brodie E.L."/>
            <person name="Williams K.H."/>
            <person name="Hubbard S.S."/>
            <person name="Banfield J.F."/>
        </authorList>
    </citation>
    <scope>NUCLEOTIDE SEQUENCE [LARGE SCALE GENOMIC DNA]</scope>
</reference>
<name>A0A1G2HY36_9BACT</name>
<evidence type="ECO:0000256" key="7">
    <source>
        <dbReference type="ARBA" id="ARBA00023136"/>
    </source>
</evidence>
<dbReference type="PANTHER" id="PTHR30012">
    <property type="entry name" value="GENERAL SECRETION PATHWAY PROTEIN"/>
    <property type="match status" value="1"/>
</dbReference>
<dbReference type="AlphaFoldDB" id="A0A1G2HY36"/>
<keyword evidence="6 8" id="KW-1133">Transmembrane helix</keyword>
<feature type="transmembrane region" description="Helical" evidence="8">
    <location>
        <begin position="170"/>
        <end position="192"/>
    </location>
</feature>
<dbReference type="FunFam" id="1.20.81.30:FF:000001">
    <property type="entry name" value="Type II secretion system protein F"/>
    <property type="match status" value="2"/>
</dbReference>
<feature type="transmembrane region" description="Helical" evidence="8">
    <location>
        <begin position="373"/>
        <end position="395"/>
    </location>
</feature>
<evidence type="ECO:0000313" key="11">
    <source>
        <dbReference type="Proteomes" id="UP000178380"/>
    </source>
</evidence>
<proteinExistence type="inferred from homology"/>
<evidence type="ECO:0000256" key="2">
    <source>
        <dbReference type="ARBA" id="ARBA00005745"/>
    </source>
</evidence>
<dbReference type="GO" id="GO:0005886">
    <property type="term" value="C:plasma membrane"/>
    <property type="evidence" value="ECO:0007669"/>
    <property type="project" value="UniProtKB-SubCell"/>
</dbReference>
<evidence type="ECO:0000256" key="1">
    <source>
        <dbReference type="ARBA" id="ARBA00004429"/>
    </source>
</evidence>
<keyword evidence="3" id="KW-1003">Cell membrane</keyword>
<dbReference type="EMBL" id="MHOR01000010">
    <property type="protein sequence ID" value="OGZ67393.1"/>
    <property type="molecule type" value="Genomic_DNA"/>
</dbReference>
<evidence type="ECO:0000313" key="10">
    <source>
        <dbReference type="EMBL" id="OGZ67393.1"/>
    </source>
</evidence>
<dbReference type="STRING" id="1802205.A3C58_03835"/>
<comment type="caution">
    <text evidence="10">The sequence shown here is derived from an EMBL/GenBank/DDBJ whole genome shotgun (WGS) entry which is preliminary data.</text>
</comment>
<feature type="domain" description="Type II secretion system protein GspF" evidence="9">
    <location>
        <begin position="72"/>
        <end position="193"/>
    </location>
</feature>
<dbReference type="Pfam" id="PF00482">
    <property type="entry name" value="T2SSF"/>
    <property type="match status" value="2"/>
</dbReference>
<evidence type="ECO:0000256" key="6">
    <source>
        <dbReference type="ARBA" id="ARBA00022989"/>
    </source>
</evidence>
<feature type="transmembrane region" description="Helical" evidence="8">
    <location>
        <begin position="225"/>
        <end position="243"/>
    </location>
</feature>
<keyword evidence="7 8" id="KW-0472">Membrane</keyword>
<dbReference type="InterPro" id="IPR003004">
    <property type="entry name" value="GspF/PilC"/>
</dbReference>
<dbReference type="InterPro" id="IPR042094">
    <property type="entry name" value="T2SS_GspF_sf"/>
</dbReference>
<dbReference type="Proteomes" id="UP000178380">
    <property type="component" value="Unassembled WGS sequence"/>
</dbReference>
<dbReference type="InterPro" id="IPR018076">
    <property type="entry name" value="T2SS_GspF_dom"/>
</dbReference>
<dbReference type="PRINTS" id="PR00812">
    <property type="entry name" value="BCTERIALGSPF"/>
</dbReference>
<keyword evidence="4" id="KW-0997">Cell inner membrane</keyword>
<keyword evidence="5 8" id="KW-0812">Transmembrane</keyword>
<gene>
    <name evidence="10" type="ORF">A3C58_03835</name>
</gene>
<evidence type="ECO:0000256" key="8">
    <source>
        <dbReference type="SAM" id="Phobius"/>
    </source>
</evidence>
<evidence type="ECO:0000256" key="5">
    <source>
        <dbReference type="ARBA" id="ARBA00022692"/>
    </source>
</evidence>
<dbReference type="PANTHER" id="PTHR30012:SF0">
    <property type="entry name" value="TYPE II SECRETION SYSTEM PROTEIN F-RELATED"/>
    <property type="match status" value="1"/>
</dbReference>
<dbReference type="Gene3D" id="1.20.81.30">
    <property type="entry name" value="Type II secretion system (T2SS), domain F"/>
    <property type="match status" value="2"/>
</dbReference>
<organism evidence="10 11">
    <name type="scientific">Candidatus Staskawiczbacteria bacterium RIFCSPHIGHO2_02_FULL_34_10</name>
    <dbReference type="NCBI Taxonomy" id="1802205"/>
    <lineage>
        <taxon>Bacteria</taxon>
        <taxon>Candidatus Staskawicziibacteriota</taxon>
    </lineage>
</organism>
<feature type="domain" description="Type II secretion system protein GspF" evidence="9">
    <location>
        <begin position="275"/>
        <end position="395"/>
    </location>
</feature>
<protein>
    <recommendedName>
        <fullName evidence="9">Type II secretion system protein GspF domain-containing protein</fullName>
    </recommendedName>
</protein>
<evidence type="ECO:0000256" key="4">
    <source>
        <dbReference type="ARBA" id="ARBA00022519"/>
    </source>
</evidence>
<comment type="similarity">
    <text evidence="2">Belongs to the GSP F family.</text>
</comment>
<comment type="subcellular location">
    <subcellularLocation>
        <location evidence="1">Cell inner membrane</location>
        <topology evidence="1">Multi-pass membrane protein</topology>
    </subcellularLocation>
</comment>
<evidence type="ECO:0000256" key="3">
    <source>
        <dbReference type="ARBA" id="ARBA00022475"/>
    </source>
</evidence>